<dbReference type="InterPro" id="IPR005500">
    <property type="entry name" value="DUF309"/>
</dbReference>
<dbReference type="AlphaFoldDB" id="A0A5C2H635"/>
<dbReference type="KEGG" id="apai:APAC_1303"/>
<dbReference type="Gene3D" id="1.10.3450.10">
    <property type="entry name" value="TTHA0068-like"/>
    <property type="match status" value="1"/>
</dbReference>
<protein>
    <submittedName>
        <fullName evidence="1">Uncharacterized protein</fullName>
    </submittedName>
</protein>
<dbReference type="Pfam" id="PF03745">
    <property type="entry name" value="DUF309"/>
    <property type="match status" value="1"/>
</dbReference>
<name>A0A5C2H635_9BACT</name>
<dbReference type="EMBL" id="CP035928">
    <property type="protein sequence ID" value="QEP34420.1"/>
    <property type="molecule type" value="Genomic_DNA"/>
</dbReference>
<organism evidence="1 2">
    <name type="scientific">Malaciobacter pacificus</name>
    <dbReference type="NCBI Taxonomy" id="1080223"/>
    <lineage>
        <taxon>Bacteria</taxon>
        <taxon>Pseudomonadati</taxon>
        <taxon>Campylobacterota</taxon>
        <taxon>Epsilonproteobacteria</taxon>
        <taxon>Campylobacterales</taxon>
        <taxon>Arcobacteraceae</taxon>
        <taxon>Malaciobacter</taxon>
    </lineage>
</organism>
<reference evidence="1 2" key="3">
    <citation type="submission" date="2019-09" db="EMBL/GenBank/DDBJ databases">
        <title>Taxonomic note: a critical rebuttal of the proposed division of the genus Arcobacter into six genera, emended descriptions of Arcobacter anaerophilus and the genus Arcobacter, and an assessment of genus-level boundaries for Epsilonproteobacteria using in silico genomic comparator tools.</title>
        <authorList>
            <person name="On S.L.W."/>
            <person name="Miller W.G."/>
            <person name="Biggs P."/>
            <person name="Cornelius A."/>
            <person name="Vandamme P."/>
        </authorList>
    </citation>
    <scope>NUCLEOTIDE SEQUENCE [LARGE SCALE GENOMIC DNA]</scope>
    <source>
        <strain evidence="1 2">LMG 26638</strain>
    </source>
</reference>
<evidence type="ECO:0000313" key="1">
    <source>
        <dbReference type="EMBL" id="QEP34420.1"/>
    </source>
</evidence>
<proteinExistence type="predicted"/>
<sequence>MDIKLQLEDIIKLFKDKEFVKCHDELEHLWREYKNDESTRKESFILKAFTNAVVVFELENMNRIQHSKNVWNTYKKYEYLIDKLDSVNKSQYIELKELIYKYKEELDK</sequence>
<dbReference type="RefSeq" id="WP_130233356.1">
    <property type="nucleotide sequence ID" value="NZ_BMEF01000027.1"/>
</dbReference>
<evidence type="ECO:0000313" key="2">
    <source>
        <dbReference type="Proteomes" id="UP000322726"/>
    </source>
</evidence>
<reference evidence="2" key="2">
    <citation type="submission" date="2019-09" db="EMBL/GenBank/DDBJ databases">
        <title>Complete genome sequencing of four Arcobacter species reveals a diverse suite of mobile elements.</title>
        <authorList>
            <person name="On S.L.W."/>
            <person name="Miller W.G."/>
            <person name="Biggs P."/>
            <person name="Cornelius A."/>
            <person name="Vandamme P."/>
        </authorList>
    </citation>
    <scope>NUCLEOTIDE SEQUENCE [LARGE SCALE GENOMIC DNA]</scope>
    <source>
        <strain evidence="2">LMG 26638</strain>
    </source>
</reference>
<keyword evidence="2" id="KW-1185">Reference proteome</keyword>
<dbReference type="Proteomes" id="UP000322726">
    <property type="component" value="Chromosome"/>
</dbReference>
<accession>A0A5C2H635</accession>
<dbReference type="OrthoDB" id="5372903at2"/>
<dbReference type="InterPro" id="IPR023203">
    <property type="entry name" value="TTHA0068_sf"/>
</dbReference>
<dbReference type="SUPFAM" id="SSF140663">
    <property type="entry name" value="TTHA0068-like"/>
    <property type="match status" value="1"/>
</dbReference>
<reference evidence="1 2" key="1">
    <citation type="submission" date="2019-09" db="EMBL/GenBank/DDBJ databases">
        <title>Complete genome sequencing of four Arcobacter species reveals a diverse suite of mobile elements.</title>
        <authorList>
            <person name="Miller W.G."/>
            <person name="Yee E."/>
            <person name="Bono J.L."/>
        </authorList>
    </citation>
    <scope>NUCLEOTIDE SEQUENCE [LARGE SCALE GENOMIC DNA]</scope>
    <source>
        <strain evidence="1 2">LMG 26638</strain>
    </source>
</reference>
<gene>
    <name evidence="1" type="ORF">APAC_1303</name>
</gene>